<dbReference type="AlphaFoldDB" id="A0A6M3K1T9"/>
<sequence length="72" mass="8512">MKKIKADSSNLDSFWYEGGKLTIEFKSGSTYTYHEVPEDIFEGLKKAESQGRYFYKNITNKFKYNKLKKEVI</sequence>
<evidence type="ECO:0000313" key="2">
    <source>
        <dbReference type="EMBL" id="QJA75571.1"/>
    </source>
</evidence>
<gene>
    <name evidence="2" type="ORF">MM415A01757_0014</name>
</gene>
<accession>A0A6M3K1T9</accession>
<name>A0A6M3K1T9_9ZZZZ</name>
<reference evidence="2" key="1">
    <citation type="submission" date="2020-03" db="EMBL/GenBank/DDBJ databases">
        <title>The deep terrestrial virosphere.</title>
        <authorList>
            <person name="Holmfeldt K."/>
            <person name="Nilsson E."/>
            <person name="Simone D."/>
            <person name="Lopez-Fernandez M."/>
            <person name="Wu X."/>
            <person name="de Brujin I."/>
            <person name="Lundin D."/>
            <person name="Andersson A."/>
            <person name="Bertilsson S."/>
            <person name="Dopson M."/>
        </authorList>
    </citation>
    <scope>NUCLEOTIDE SEQUENCE</scope>
    <source>
        <strain evidence="2">MM415A01757</strain>
    </source>
</reference>
<proteinExistence type="predicted"/>
<protein>
    <submittedName>
        <fullName evidence="2">Putative RNA binding domain protein</fullName>
    </submittedName>
</protein>
<feature type="domain" description="KTSC" evidence="1">
    <location>
        <begin position="7"/>
        <end position="62"/>
    </location>
</feature>
<dbReference type="Pfam" id="PF13619">
    <property type="entry name" value="KTSC"/>
    <property type="match status" value="1"/>
</dbReference>
<dbReference type="EMBL" id="MT142171">
    <property type="protein sequence ID" value="QJA75571.1"/>
    <property type="molecule type" value="Genomic_DNA"/>
</dbReference>
<evidence type="ECO:0000259" key="1">
    <source>
        <dbReference type="Pfam" id="PF13619"/>
    </source>
</evidence>
<organism evidence="2">
    <name type="scientific">viral metagenome</name>
    <dbReference type="NCBI Taxonomy" id="1070528"/>
    <lineage>
        <taxon>unclassified sequences</taxon>
        <taxon>metagenomes</taxon>
        <taxon>organismal metagenomes</taxon>
    </lineage>
</organism>
<dbReference type="InterPro" id="IPR025309">
    <property type="entry name" value="KTSC_dom"/>
</dbReference>